<dbReference type="GO" id="GO:0008270">
    <property type="term" value="F:zinc ion binding"/>
    <property type="evidence" value="ECO:0007669"/>
    <property type="project" value="TreeGrafter"/>
</dbReference>
<feature type="binding site" evidence="1">
    <location>
        <position position="164"/>
    </location>
    <ligand>
        <name>Zn(2+)</name>
        <dbReference type="ChEBI" id="CHEBI:29105"/>
    </ligand>
</feature>
<dbReference type="InterPro" id="IPR036388">
    <property type="entry name" value="WH-like_DNA-bd_sf"/>
</dbReference>
<evidence type="ECO:0000313" key="3">
    <source>
        <dbReference type="EMBL" id="MCJ8208400.1"/>
    </source>
</evidence>
<dbReference type="GO" id="GO:1900376">
    <property type="term" value="P:regulation of secondary metabolite biosynthetic process"/>
    <property type="evidence" value="ECO:0007669"/>
    <property type="project" value="TreeGrafter"/>
</dbReference>
<evidence type="ECO:0000313" key="4">
    <source>
        <dbReference type="Proteomes" id="UP001139450"/>
    </source>
</evidence>
<dbReference type="Proteomes" id="UP001139450">
    <property type="component" value="Unassembled WGS sequence"/>
</dbReference>
<sequence>MIKCRQHVVYAIYGDTPGKAALKLIFVYLYMVQEFTELLQKNNLHVTSPRLTVLEMIASRESATSQPYLEKNIKEDIDRVTLYRILKTFEEKGILHKIIDVNGTANYAMCTDNCVAGHHHDEHVHFNCTKCEQLYCLKDFHLPPLHLPKGYTAQNINMLISGICEHCKDKQ</sequence>
<dbReference type="RefSeq" id="WP_245128230.1">
    <property type="nucleotide sequence ID" value="NZ_JALJEJ010000001.1"/>
</dbReference>
<keyword evidence="2" id="KW-0408">Iron</keyword>
<dbReference type="InterPro" id="IPR036390">
    <property type="entry name" value="WH_DNA-bd_sf"/>
</dbReference>
<dbReference type="SUPFAM" id="SSF46785">
    <property type="entry name" value="Winged helix' DNA-binding domain"/>
    <property type="match status" value="1"/>
</dbReference>
<feature type="binding site" evidence="2">
    <location>
        <position position="121"/>
    </location>
    <ligand>
        <name>Fe cation</name>
        <dbReference type="ChEBI" id="CHEBI:24875"/>
    </ligand>
</feature>
<comment type="caution">
    <text evidence="3">The sequence shown here is derived from an EMBL/GenBank/DDBJ whole genome shotgun (WGS) entry which is preliminary data.</text>
</comment>
<dbReference type="InterPro" id="IPR002481">
    <property type="entry name" value="FUR"/>
</dbReference>
<comment type="cofactor">
    <cofactor evidence="1">
        <name>Zn(2+)</name>
        <dbReference type="ChEBI" id="CHEBI:29105"/>
    </cofactor>
    <text evidence="1">Binds 1 zinc ion per subunit.</text>
</comment>
<dbReference type="GO" id="GO:0000976">
    <property type="term" value="F:transcription cis-regulatory region binding"/>
    <property type="evidence" value="ECO:0007669"/>
    <property type="project" value="TreeGrafter"/>
</dbReference>
<dbReference type="Gene3D" id="1.10.10.10">
    <property type="entry name" value="Winged helix-like DNA-binding domain superfamily/Winged helix DNA-binding domain"/>
    <property type="match status" value="1"/>
</dbReference>
<feature type="binding site" evidence="1">
    <location>
        <position position="131"/>
    </location>
    <ligand>
        <name>Zn(2+)</name>
        <dbReference type="ChEBI" id="CHEBI:29105"/>
    </ligand>
</feature>
<keyword evidence="4" id="KW-1185">Reference proteome</keyword>
<feature type="binding site" evidence="2">
    <location>
        <position position="119"/>
    </location>
    <ligand>
        <name>Fe cation</name>
        <dbReference type="ChEBI" id="CHEBI:24875"/>
    </ligand>
</feature>
<accession>A0A9X1X103</accession>
<dbReference type="GO" id="GO:0003700">
    <property type="term" value="F:DNA-binding transcription factor activity"/>
    <property type="evidence" value="ECO:0007669"/>
    <property type="project" value="InterPro"/>
</dbReference>
<feature type="binding site" evidence="1">
    <location>
        <position position="128"/>
    </location>
    <ligand>
        <name>Zn(2+)</name>
        <dbReference type="ChEBI" id="CHEBI:29105"/>
    </ligand>
</feature>
<dbReference type="PANTHER" id="PTHR33202:SF22">
    <property type="entry name" value="HYDROGEN PEROXIDE SENSITIVE REPRESSOR"/>
    <property type="match status" value="1"/>
</dbReference>
<dbReference type="Pfam" id="PF01475">
    <property type="entry name" value="FUR"/>
    <property type="match status" value="1"/>
</dbReference>
<proteinExistence type="predicted"/>
<protein>
    <submittedName>
        <fullName evidence="3">Transcriptional repressor</fullName>
    </submittedName>
</protein>
<organism evidence="3 4">
    <name type="scientific">Mucilaginibacter straminoryzae</name>
    <dbReference type="NCBI Taxonomy" id="2932774"/>
    <lineage>
        <taxon>Bacteria</taxon>
        <taxon>Pseudomonadati</taxon>
        <taxon>Bacteroidota</taxon>
        <taxon>Sphingobacteriia</taxon>
        <taxon>Sphingobacteriales</taxon>
        <taxon>Sphingobacteriaceae</taxon>
        <taxon>Mucilaginibacter</taxon>
    </lineage>
</organism>
<dbReference type="GO" id="GO:0045892">
    <property type="term" value="P:negative regulation of DNA-templated transcription"/>
    <property type="evidence" value="ECO:0007669"/>
    <property type="project" value="TreeGrafter"/>
</dbReference>
<reference evidence="3" key="1">
    <citation type="submission" date="2022-04" db="EMBL/GenBank/DDBJ databases">
        <title>Mucilaginibacter sp. RS28 isolated from freshwater.</title>
        <authorList>
            <person name="Ko S.-R."/>
        </authorList>
    </citation>
    <scope>NUCLEOTIDE SEQUENCE</scope>
    <source>
        <strain evidence="3">RS28</strain>
    </source>
</reference>
<name>A0A9X1X103_9SPHI</name>
<gene>
    <name evidence="3" type="ORF">MUY27_01680</name>
</gene>
<evidence type="ECO:0000256" key="1">
    <source>
        <dbReference type="PIRSR" id="PIRSR602481-1"/>
    </source>
</evidence>
<dbReference type="AlphaFoldDB" id="A0A9X1X103"/>
<feature type="binding site" evidence="1">
    <location>
        <position position="167"/>
    </location>
    <ligand>
        <name>Zn(2+)</name>
        <dbReference type="ChEBI" id="CHEBI:29105"/>
    </ligand>
</feature>
<keyword evidence="1" id="KW-0862">Zinc</keyword>
<dbReference type="PANTHER" id="PTHR33202">
    <property type="entry name" value="ZINC UPTAKE REGULATION PROTEIN"/>
    <property type="match status" value="1"/>
</dbReference>
<dbReference type="EMBL" id="JALJEJ010000001">
    <property type="protein sequence ID" value="MCJ8208400.1"/>
    <property type="molecule type" value="Genomic_DNA"/>
</dbReference>
<keyword evidence="1" id="KW-0479">Metal-binding</keyword>
<evidence type="ECO:0000256" key="2">
    <source>
        <dbReference type="PIRSR" id="PIRSR602481-2"/>
    </source>
</evidence>
<comment type="cofactor">
    <cofactor evidence="2">
        <name>Mn(2+)</name>
        <dbReference type="ChEBI" id="CHEBI:29035"/>
    </cofactor>
    <cofactor evidence="2">
        <name>Fe(2+)</name>
        <dbReference type="ChEBI" id="CHEBI:29033"/>
    </cofactor>
    <text evidence="2">Binds 1 Mn(2+) or Fe(2+) ion per subunit.</text>
</comment>